<feature type="transmembrane region" description="Helical" evidence="1">
    <location>
        <begin position="6"/>
        <end position="25"/>
    </location>
</feature>
<dbReference type="EMBL" id="JBIRWE010000001">
    <property type="protein sequence ID" value="MFI1962537.1"/>
    <property type="molecule type" value="Genomic_DNA"/>
</dbReference>
<proteinExistence type="predicted"/>
<keyword evidence="1" id="KW-0472">Membrane</keyword>
<dbReference type="InterPro" id="IPR008407">
    <property type="entry name" value="Brnchd-chn_aa_trnsp_AzlD"/>
</dbReference>
<dbReference type="RefSeq" id="WP_055473551.1">
    <property type="nucleotide sequence ID" value="NZ_JBEZHZ010000001.1"/>
</dbReference>
<keyword evidence="1" id="KW-0812">Transmembrane</keyword>
<protein>
    <submittedName>
        <fullName evidence="2">AzlD domain-containing protein</fullName>
    </submittedName>
</protein>
<evidence type="ECO:0000313" key="3">
    <source>
        <dbReference type="Proteomes" id="UP001611548"/>
    </source>
</evidence>
<evidence type="ECO:0000313" key="2">
    <source>
        <dbReference type="EMBL" id="MFI1962537.1"/>
    </source>
</evidence>
<dbReference type="Pfam" id="PF05437">
    <property type="entry name" value="AzlD"/>
    <property type="match status" value="1"/>
</dbReference>
<keyword evidence="1" id="KW-1133">Transmembrane helix</keyword>
<evidence type="ECO:0000256" key="1">
    <source>
        <dbReference type="SAM" id="Phobius"/>
    </source>
</evidence>
<dbReference type="Proteomes" id="UP001611548">
    <property type="component" value="Unassembled WGS sequence"/>
</dbReference>
<name>A0ABW7UMC0_9ACTN</name>
<sequence length="104" mass="10129">MSTWIAIGVTAAGCYLVKLLGLSVPAGALERPGIKRLAALLPVALLAALIAIQTFGEPGGHAPALDARAAGLGGAALALVLRAPFLVVVAVAVLLTAGARALGG</sequence>
<feature type="transmembrane region" description="Helical" evidence="1">
    <location>
        <begin position="75"/>
        <end position="97"/>
    </location>
</feature>
<organism evidence="2 3">
    <name type="scientific">Streptomyces pathocidini</name>
    <dbReference type="NCBI Taxonomy" id="1650571"/>
    <lineage>
        <taxon>Bacteria</taxon>
        <taxon>Bacillati</taxon>
        <taxon>Actinomycetota</taxon>
        <taxon>Actinomycetes</taxon>
        <taxon>Kitasatosporales</taxon>
        <taxon>Streptomycetaceae</taxon>
        <taxon>Streptomyces</taxon>
    </lineage>
</organism>
<comment type="caution">
    <text evidence="2">The sequence shown here is derived from an EMBL/GenBank/DDBJ whole genome shotgun (WGS) entry which is preliminary data.</text>
</comment>
<keyword evidence="3" id="KW-1185">Reference proteome</keyword>
<feature type="transmembrane region" description="Helical" evidence="1">
    <location>
        <begin position="37"/>
        <end position="55"/>
    </location>
</feature>
<gene>
    <name evidence="2" type="ORF">ACH429_00085</name>
</gene>
<reference evidence="2 3" key="1">
    <citation type="submission" date="2024-10" db="EMBL/GenBank/DDBJ databases">
        <title>The Natural Products Discovery Center: Release of the First 8490 Sequenced Strains for Exploring Actinobacteria Biosynthetic Diversity.</title>
        <authorList>
            <person name="Kalkreuter E."/>
            <person name="Kautsar S.A."/>
            <person name="Yang D."/>
            <person name="Bader C.D."/>
            <person name="Teijaro C.N."/>
            <person name="Fluegel L."/>
            <person name="Davis C.M."/>
            <person name="Simpson J.R."/>
            <person name="Lauterbach L."/>
            <person name="Steele A.D."/>
            <person name="Gui C."/>
            <person name="Meng S."/>
            <person name="Li G."/>
            <person name="Viehrig K."/>
            <person name="Ye F."/>
            <person name="Su P."/>
            <person name="Kiefer A.F."/>
            <person name="Nichols A."/>
            <person name="Cepeda A.J."/>
            <person name="Yan W."/>
            <person name="Fan B."/>
            <person name="Jiang Y."/>
            <person name="Adhikari A."/>
            <person name="Zheng C.-J."/>
            <person name="Schuster L."/>
            <person name="Cowan T.M."/>
            <person name="Smanski M.J."/>
            <person name="Chevrette M.G."/>
            <person name="De Carvalho L.P.S."/>
            <person name="Shen B."/>
        </authorList>
    </citation>
    <scope>NUCLEOTIDE SEQUENCE [LARGE SCALE GENOMIC DNA]</scope>
    <source>
        <strain evidence="2 3">NPDC020327</strain>
    </source>
</reference>
<accession>A0ABW7UMC0</accession>